<dbReference type="EMBL" id="JBIMSN010000094">
    <property type="protein sequence ID" value="MFH5230872.1"/>
    <property type="molecule type" value="Genomic_DNA"/>
</dbReference>
<evidence type="ECO:0000313" key="4">
    <source>
        <dbReference type="Proteomes" id="UP001609219"/>
    </source>
</evidence>
<gene>
    <name evidence="2" type="ORF">ACHIPV_04600</name>
    <name evidence="1" type="ORF">ACHIRB_20215</name>
</gene>
<dbReference type="Proteomes" id="UP001609176">
    <property type="component" value="Unassembled WGS sequence"/>
</dbReference>
<accession>A0ABW7K767</accession>
<evidence type="ECO:0000313" key="3">
    <source>
        <dbReference type="Proteomes" id="UP001609176"/>
    </source>
</evidence>
<dbReference type="InterPro" id="IPR043722">
    <property type="entry name" value="DUF5663"/>
</dbReference>
<proteinExistence type="predicted"/>
<dbReference type="Proteomes" id="UP001609219">
    <property type="component" value="Unassembled WGS sequence"/>
</dbReference>
<organism evidence="1 4">
    <name type="scientific">Antrihabitans spumae</name>
    <dbReference type="NCBI Taxonomy" id="3373370"/>
    <lineage>
        <taxon>Bacteria</taxon>
        <taxon>Bacillati</taxon>
        <taxon>Actinomycetota</taxon>
        <taxon>Actinomycetes</taxon>
        <taxon>Mycobacteriales</taxon>
        <taxon>Nocardiaceae</taxon>
        <taxon>Antrihabitans</taxon>
    </lineage>
</organism>
<dbReference type="Pfam" id="PF18908">
    <property type="entry name" value="DUF5663"/>
    <property type="match status" value="1"/>
</dbReference>
<protein>
    <submittedName>
        <fullName evidence="1">DUF5663 domain-containing protein</fullName>
    </submittedName>
</protein>
<name>A0ABW7K767_9NOCA</name>
<evidence type="ECO:0000313" key="2">
    <source>
        <dbReference type="EMBL" id="MFH5241165.1"/>
    </source>
</evidence>
<dbReference type="RefSeq" id="WP_395123636.1">
    <property type="nucleotide sequence ID" value="NZ_JBIMSN010000094.1"/>
</dbReference>
<keyword evidence="4" id="KW-1185">Reference proteome</keyword>
<sequence>MITLDYDFLAEVGLEGVPRAAADKFLHQIYKFLHQIYYELELRVGTRLSDGLTDIELNEFERIINRDEQLVVEWIDANATDYATDPIFKRMHGALGTEVPLSQVLIEYTATKWLELHKPNYRDIVAAMLDDLKVELRERAEVIREVLEDENDLDYCASDAQLL</sequence>
<reference evidence="3 4" key="1">
    <citation type="submission" date="2024-10" db="EMBL/GenBank/DDBJ databases">
        <authorList>
            <person name="Riesco R."/>
        </authorList>
    </citation>
    <scope>NUCLEOTIDE SEQUENCE [LARGE SCALE GENOMIC DNA]</scope>
    <source>
        <strain evidence="2 3">NCIMB 15448</strain>
        <strain evidence="1 4">NCIMB 15450</strain>
    </source>
</reference>
<evidence type="ECO:0000313" key="1">
    <source>
        <dbReference type="EMBL" id="MFH5230872.1"/>
    </source>
</evidence>
<dbReference type="EMBL" id="JBIMSP010000004">
    <property type="protein sequence ID" value="MFH5241165.1"/>
    <property type="molecule type" value="Genomic_DNA"/>
</dbReference>
<comment type="caution">
    <text evidence="1">The sequence shown here is derived from an EMBL/GenBank/DDBJ whole genome shotgun (WGS) entry which is preliminary data.</text>
</comment>